<evidence type="ECO:0000313" key="2">
    <source>
        <dbReference type="Proteomes" id="UP000800036"/>
    </source>
</evidence>
<reference evidence="1" key="1">
    <citation type="journal article" date="2020" name="Stud. Mycol.">
        <title>101 Dothideomycetes genomes: a test case for predicting lifestyles and emergence of pathogens.</title>
        <authorList>
            <person name="Haridas S."/>
            <person name="Albert R."/>
            <person name="Binder M."/>
            <person name="Bloem J."/>
            <person name="Labutti K."/>
            <person name="Salamov A."/>
            <person name="Andreopoulos B."/>
            <person name="Baker S."/>
            <person name="Barry K."/>
            <person name="Bills G."/>
            <person name="Bluhm B."/>
            <person name="Cannon C."/>
            <person name="Castanera R."/>
            <person name="Culley D."/>
            <person name="Daum C."/>
            <person name="Ezra D."/>
            <person name="Gonzalez J."/>
            <person name="Henrissat B."/>
            <person name="Kuo A."/>
            <person name="Liang C."/>
            <person name="Lipzen A."/>
            <person name="Lutzoni F."/>
            <person name="Magnuson J."/>
            <person name="Mondo S."/>
            <person name="Nolan M."/>
            <person name="Ohm R."/>
            <person name="Pangilinan J."/>
            <person name="Park H.-J."/>
            <person name="Ramirez L."/>
            <person name="Alfaro M."/>
            <person name="Sun H."/>
            <person name="Tritt A."/>
            <person name="Yoshinaga Y."/>
            <person name="Zwiers L.-H."/>
            <person name="Turgeon B."/>
            <person name="Goodwin S."/>
            <person name="Spatafora J."/>
            <person name="Crous P."/>
            <person name="Grigoriev I."/>
        </authorList>
    </citation>
    <scope>NUCLEOTIDE SEQUENCE</scope>
    <source>
        <strain evidence="1">CBS 107.79</strain>
    </source>
</reference>
<keyword evidence="2" id="KW-1185">Reference proteome</keyword>
<protein>
    <submittedName>
        <fullName evidence="1">Uncharacterized protein</fullName>
    </submittedName>
</protein>
<name>A0A6A5UJK1_9PLEO</name>
<dbReference type="EMBL" id="ML976802">
    <property type="protein sequence ID" value="KAF1964159.1"/>
    <property type="molecule type" value="Genomic_DNA"/>
</dbReference>
<gene>
    <name evidence="1" type="ORF">BU23DRAFT_575918</name>
</gene>
<dbReference type="Proteomes" id="UP000800036">
    <property type="component" value="Unassembled WGS sequence"/>
</dbReference>
<dbReference type="AlphaFoldDB" id="A0A6A5UJK1"/>
<proteinExistence type="predicted"/>
<sequence>MFQQQFHYIHQQIRLGARMRRYYRKARFRRRCIQAKYWRSHLFHPFNNADSSTLPSSNLPRSFEFAPFKDSISAFLQSEPGFMEFWKSRLQQAFDEGVVQGFAPGYLQGCADTQWKERELLMQVRVQGLSESFRERVECGYQAGWNFGEQDHYLGQQRNLFPLKEGYEGLEEGDQDENKMKLLRELAINGDDRRFAQELKNLEIASYRKGVIKDLEVRKAYQLGHEKGYLEAREDIKLGYQDANN</sequence>
<organism evidence="1 2">
    <name type="scientific">Bimuria novae-zelandiae CBS 107.79</name>
    <dbReference type="NCBI Taxonomy" id="1447943"/>
    <lineage>
        <taxon>Eukaryota</taxon>
        <taxon>Fungi</taxon>
        <taxon>Dikarya</taxon>
        <taxon>Ascomycota</taxon>
        <taxon>Pezizomycotina</taxon>
        <taxon>Dothideomycetes</taxon>
        <taxon>Pleosporomycetidae</taxon>
        <taxon>Pleosporales</taxon>
        <taxon>Massarineae</taxon>
        <taxon>Didymosphaeriaceae</taxon>
        <taxon>Bimuria</taxon>
    </lineage>
</organism>
<evidence type="ECO:0000313" key="1">
    <source>
        <dbReference type="EMBL" id="KAF1964159.1"/>
    </source>
</evidence>
<accession>A0A6A5UJK1</accession>